<sequence>MTRYSDVVDTDECFYLSDDALDDQTDTLTYTEGTYLDPGEGILRIRTQITFGLVRIEVETFDDALPLESTEQWDGVEEAYFRTQLGLQRVRSSELEECQGELAGPVTQPGPAIVQVRAHWNNRVQPPSPLGVPVVAHYLLHIWQQSVS</sequence>
<dbReference type="Proteomes" id="UP000655868">
    <property type="component" value="Unassembled WGS sequence"/>
</dbReference>
<keyword evidence="2" id="KW-1185">Reference proteome</keyword>
<dbReference type="EMBL" id="JAEMNV010000005">
    <property type="protein sequence ID" value="MBJ8340621.1"/>
    <property type="molecule type" value="Genomic_DNA"/>
</dbReference>
<dbReference type="RefSeq" id="WP_199705498.1">
    <property type="nucleotide sequence ID" value="NZ_JAEMNV010000005.1"/>
</dbReference>
<dbReference type="AlphaFoldDB" id="A0A934U4P2"/>
<name>A0A934U4P2_9NOCA</name>
<organism evidence="1 2">
    <name type="scientific">Antrihabitans stalagmiti</name>
    <dbReference type="NCBI Taxonomy" id="2799499"/>
    <lineage>
        <taxon>Bacteria</taxon>
        <taxon>Bacillati</taxon>
        <taxon>Actinomycetota</taxon>
        <taxon>Actinomycetes</taxon>
        <taxon>Mycobacteriales</taxon>
        <taxon>Nocardiaceae</taxon>
        <taxon>Antrihabitans</taxon>
    </lineage>
</organism>
<reference evidence="1" key="1">
    <citation type="submission" date="2020-12" db="EMBL/GenBank/DDBJ databases">
        <title>Antrihabitans popcorni sp. nov. and Antrihabitans auranticaus sp. nov., isolated from a larva cave.</title>
        <authorList>
            <person name="Lee S.D."/>
            <person name="Kim I.S."/>
        </authorList>
    </citation>
    <scope>NUCLEOTIDE SEQUENCE</scope>
    <source>
        <strain evidence="1">YC3-6</strain>
    </source>
</reference>
<accession>A0A934U4P2</accession>
<comment type="caution">
    <text evidence="1">The sequence shown here is derived from an EMBL/GenBank/DDBJ whole genome shotgun (WGS) entry which is preliminary data.</text>
</comment>
<evidence type="ECO:0000313" key="2">
    <source>
        <dbReference type="Proteomes" id="UP000655868"/>
    </source>
</evidence>
<gene>
    <name evidence="1" type="ORF">JGU71_17155</name>
</gene>
<evidence type="ECO:0000313" key="1">
    <source>
        <dbReference type="EMBL" id="MBJ8340621.1"/>
    </source>
</evidence>
<proteinExistence type="predicted"/>
<protein>
    <submittedName>
        <fullName evidence="1">Uncharacterized protein</fullName>
    </submittedName>
</protein>